<dbReference type="KEGG" id="amim:MIM_c34570"/>
<evidence type="ECO:0000313" key="10">
    <source>
        <dbReference type="EMBL" id="AHG65517.1"/>
    </source>
</evidence>
<dbReference type="GO" id="GO:0055085">
    <property type="term" value="P:transmembrane transport"/>
    <property type="evidence" value="ECO:0007669"/>
    <property type="project" value="InterPro"/>
</dbReference>
<feature type="domain" description="ABC transmembrane type-1" evidence="9">
    <location>
        <begin position="61"/>
        <end position="268"/>
    </location>
</feature>
<evidence type="ECO:0000256" key="6">
    <source>
        <dbReference type="ARBA" id="ARBA00022989"/>
    </source>
</evidence>
<keyword evidence="4" id="KW-1003">Cell membrane</keyword>
<dbReference type="AlphaFoldDB" id="W0PI75"/>
<dbReference type="Gene3D" id="1.10.3720.10">
    <property type="entry name" value="MetI-like"/>
    <property type="match status" value="1"/>
</dbReference>
<dbReference type="OrthoDB" id="9794684at2"/>
<dbReference type="HOGENOM" id="CLU_016047_18_5_4"/>
<keyword evidence="3 8" id="KW-0813">Transport</keyword>
<dbReference type="PATRIC" id="fig|1247726.3.peg.3822"/>
<comment type="subcellular location">
    <subcellularLocation>
        <location evidence="1 8">Cell membrane</location>
        <topology evidence="1 8">Multi-pass membrane protein</topology>
    </subcellularLocation>
</comment>
<evidence type="ECO:0000256" key="8">
    <source>
        <dbReference type="RuleBase" id="RU363032"/>
    </source>
</evidence>
<dbReference type="Proteomes" id="UP000019095">
    <property type="component" value="Chromosome"/>
</dbReference>
<feature type="transmembrane region" description="Helical" evidence="8">
    <location>
        <begin position="194"/>
        <end position="227"/>
    </location>
</feature>
<evidence type="ECO:0000256" key="1">
    <source>
        <dbReference type="ARBA" id="ARBA00004651"/>
    </source>
</evidence>
<feature type="transmembrane region" description="Helical" evidence="8">
    <location>
        <begin position="12"/>
        <end position="36"/>
    </location>
</feature>
<dbReference type="eggNOG" id="COG1176">
    <property type="taxonomic scope" value="Bacteria"/>
</dbReference>
<dbReference type="PANTHER" id="PTHR42929">
    <property type="entry name" value="INNER MEMBRANE ABC TRANSPORTER PERMEASE PROTEIN YDCU-RELATED-RELATED"/>
    <property type="match status" value="1"/>
</dbReference>
<dbReference type="SUPFAM" id="SSF161098">
    <property type="entry name" value="MetI-like"/>
    <property type="match status" value="1"/>
</dbReference>
<dbReference type="CDD" id="cd06261">
    <property type="entry name" value="TM_PBP2"/>
    <property type="match status" value="1"/>
</dbReference>
<keyword evidence="6 8" id="KW-1133">Transmembrane helix</keyword>
<evidence type="ECO:0000259" key="9">
    <source>
        <dbReference type="PROSITE" id="PS50928"/>
    </source>
</evidence>
<sequence>MIFVPRDVRAWLIMPALLSIVALFIYPFSYGLMLTFDPMNSQSVWGNYIEFFTNRRLWYTLIITLQLAVPATIINVLAAIPMAFILRRKSRYQKLVTTILVIPITLGTVLIANGMLSYFSPTGWFSQAVHGLGLYGSEVRLTHNYWGVLISLIISGFPFSFLLILSYVSGIDPTLARAAATLGASPWEQFRRIYLPLLASGLTMTACLTFVQAFAVFPSAILLGIPAGATRVMSIAAYEAAFESYDYSLASTIAILMGFAQLIIVGLMLLGRRAFYSGPVGGGKG</sequence>
<dbReference type="InterPro" id="IPR000515">
    <property type="entry name" value="MetI-like"/>
</dbReference>
<gene>
    <name evidence="10" type="ORF">MIM_c34570</name>
</gene>
<keyword evidence="11" id="KW-1185">Reference proteome</keyword>
<evidence type="ECO:0000256" key="7">
    <source>
        <dbReference type="ARBA" id="ARBA00023136"/>
    </source>
</evidence>
<dbReference type="STRING" id="1247726.MIM_c34570"/>
<evidence type="ECO:0000256" key="3">
    <source>
        <dbReference type="ARBA" id="ARBA00022448"/>
    </source>
</evidence>
<feature type="transmembrane region" description="Helical" evidence="8">
    <location>
        <begin position="145"/>
        <end position="168"/>
    </location>
</feature>
<name>W0PI75_ADVMD</name>
<feature type="transmembrane region" description="Helical" evidence="8">
    <location>
        <begin position="56"/>
        <end position="86"/>
    </location>
</feature>
<dbReference type="Pfam" id="PF00528">
    <property type="entry name" value="BPD_transp_1"/>
    <property type="match status" value="1"/>
</dbReference>
<accession>W0PI75</accession>
<keyword evidence="7 8" id="KW-0472">Membrane</keyword>
<evidence type="ECO:0000313" key="11">
    <source>
        <dbReference type="Proteomes" id="UP000019095"/>
    </source>
</evidence>
<feature type="transmembrane region" description="Helical" evidence="8">
    <location>
        <begin position="247"/>
        <end position="270"/>
    </location>
</feature>
<evidence type="ECO:0000256" key="2">
    <source>
        <dbReference type="ARBA" id="ARBA00007069"/>
    </source>
</evidence>
<dbReference type="PANTHER" id="PTHR42929:SF1">
    <property type="entry name" value="INNER MEMBRANE ABC TRANSPORTER PERMEASE PROTEIN YDCU-RELATED"/>
    <property type="match status" value="1"/>
</dbReference>
<dbReference type="EMBL" id="CP003915">
    <property type="protein sequence ID" value="AHG65517.1"/>
    <property type="molecule type" value="Genomic_DNA"/>
</dbReference>
<comment type="similarity">
    <text evidence="2">Belongs to the binding-protein-dependent transport system permease family. CysTW subfamily.</text>
</comment>
<dbReference type="GO" id="GO:0005886">
    <property type="term" value="C:plasma membrane"/>
    <property type="evidence" value="ECO:0007669"/>
    <property type="project" value="UniProtKB-SubCell"/>
</dbReference>
<dbReference type="RefSeq" id="WP_025374202.1">
    <property type="nucleotide sequence ID" value="NZ_CP003915.1"/>
</dbReference>
<protein>
    <submittedName>
        <fullName evidence="10">Putative ABC transporter permease protein</fullName>
    </submittedName>
</protein>
<evidence type="ECO:0000256" key="4">
    <source>
        <dbReference type="ARBA" id="ARBA00022475"/>
    </source>
</evidence>
<keyword evidence="5 8" id="KW-0812">Transmembrane</keyword>
<proteinExistence type="inferred from homology"/>
<reference evidence="10 11" key="1">
    <citation type="journal article" date="2014" name="Microbiology">
        <title>Unravelling the complete genome sequence of Advenella mimigardefordensis strain DPN7T and novel insights in the catabolism of the xenobiotic polythioester precursor 3,3'-dithiodipropionate.</title>
        <authorList>
            <person name="Wubbeler J.H."/>
            <person name="Hiessl S."/>
            <person name="Schuldes J."/>
            <person name="Thurmer A."/>
            <person name="Daniel R."/>
            <person name="Steinbuchel A."/>
        </authorList>
    </citation>
    <scope>NUCLEOTIDE SEQUENCE [LARGE SCALE GENOMIC DNA]</scope>
    <source>
        <strain evidence="11">DSM 17166 / LMG 22922 / DPN7</strain>
    </source>
</reference>
<feature type="transmembrane region" description="Helical" evidence="8">
    <location>
        <begin position="98"/>
        <end position="119"/>
    </location>
</feature>
<dbReference type="PROSITE" id="PS50928">
    <property type="entry name" value="ABC_TM1"/>
    <property type="match status" value="1"/>
</dbReference>
<organism evidence="10 11">
    <name type="scientific">Advenella mimigardefordensis (strain DSM 17166 / LMG 22922 / DPN7)</name>
    <dbReference type="NCBI Taxonomy" id="1247726"/>
    <lineage>
        <taxon>Bacteria</taxon>
        <taxon>Pseudomonadati</taxon>
        <taxon>Pseudomonadota</taxon>
        <taxon>Betaproteobacteria</taxon>
        <taxon>Burkholderiales</taxon>
        <taxon>Alcaligenaceae</taxon>
    </lineage>
</organism>
<evidence type="ECO:0000256" key="5">
    <source>
        <dbReference type="ARBA" id="ARBA00022692"/>
    </source>
</evidence>
<dbReference type="InterPro" id="IPR035906">
    <property type="entry name" value="MetI-like_sf"/>
</dbReference>